<organism evidence="1 2">
    <name type="scientific">Flavobacterium fontis</name>
    <dbReference type="NCBI Taxonomy" id="1124188"/>
    <lineage>
        <taxon>Bacteria</taxon>
        <taxon>Pseudomonadati</taxon>
        <taxon>Bacteroidota</taxon>
        <taxon>Flavobacteriia</taxon>
        <taxon>Flavobacteriales</taxon>
        <taxon>Flavobacteriaceae</taxon>
        <taxon>Flavobacterium</taxon>
    </lineage>
</organism>
<protein>
    <submittedName>
        <fullName evidence="1">Uncharacterized protein</fullName>
    </submittedName>
</protein>
<dbReference type="AlphaFoldDB" id="A0A1M5EHB3"/>
<dbReference type="STRING" id="1124188.SAMN05444377_11942"/>
<accession>A0A1M5EHB3</accession>
<reference evidence="1 2" key="1">
    <citation type="submission" date="2016-11" db="EMBL/GenBank/DDBJ databases">
        <authorList>
            <person name="Jaros S."/>
            <person name="Januszkiewicz K."/>
            <person name="Wedrychowicz H."/>
        </authorList>
    </citation>
    <scope>NUCLEOTIDE SEQUENCE [LARGE SCALE GENOMIC DNA]</scope>
    <source>
        <strain evidence="1 2">DSM 25660</strain>
    </source>
</reference>
<proteinExistence type="predicted"/>
<dbReference type="Proteomes" id="UP000184147">
    <property type="component" value="Unassembled WGS sequence"/>
</dbReference>
<dbReference type="RefSeq" id="WP_073365202.1">
    <property type="nucleotide sequence ID" value="NZ_FQVQ01000019.1"/>
</dbReference>
<evidence type="ECO:0000313" key="2">
    <source>
        <dbReference type="Proteomes" id="UP000184147"/>
    </source>
</evidence>
<name>A0A1M5EHB3_9FLAO</name>
<dbReference type="OrthoDB" id="965211at2"/>
<evidence type="ECO:0000313" key="1">
    <source>
        <dbReference type="EMBL" id="SHF78648.1"/>
    </source>
</evidence>
<sequence>MELQLIDGKFDPQEAIALLRELVDVKIKFHEKKIAASMSEEDIKFREQRIKALQTAAHDMTVALREQSGSVRIHTHFGFDA</sequence>
<gene>
    <name evidence="1" type="ORF">SAMN05444377_11942</name>
</gene>
<dbReference type="EMBL" id="FQVQ01000019">
    <property type="protein sequence ID" value="SHF78648.1"/>
    <property type="molecule type" value="Genomic_DNA"/>
</dbReference>
<keyword evidence="2" id="KW-1185">Reference proteome</keyword>